<organism evidence="1 2">
    <name type="scientific">Kaistella flava</name>
    <name type="common">ex Peng et al. 2021</name>
    <dbReference type="NCBI Taxonomy" id="2038776"/>
    <lineage>
        <taxon>Bacteria</taxon>
        <taxon>Pseudomonadati</taxon>
        <taxon>Bacteroidota</taxon>
        <taxon>Flavobacteriia</taxon>
        <taxon>Flavobacteriales</taxon>
        <taxon>Weeksellaceae</taxon>
        <taxon>Chryseobacterium group</taxon>
        <taxon>Kaistella</taxon>
    </lineage>
</organism>
<proteinExistence type="predicted"/>
<dbReference type="Proteomes" id="UP000594195">
    <property type="component" value="Chromosome"/>
</dbReference>
<evidence type="ECO:0008006" key="3">
    <source>
        <dbReference type="Google" id="ProtNLM"/>
    </source>
</evidence>
<accession>A0A7M2Y7H7</accession>
<keyword evidence="2" id="KW-1185">Reference proteome</keyword>
<name>A0A7M2Y7H7_9FLAO</name>
<dbReference type="RefSeq" id="WP_193812837.1">
    <property type="nucleotide sequence ID" value="NZ_CP040442.1"/>
</dbReference>
<dbReference type="AlphaFoldDB" id="A0A7M2Y7H7"/>
<protein>
    <recommendedName>
        <fullName evidence="3">Type II toxin-antitoxin system RelE/ParE family toxin</fullName>
    </recommendedName>
</protein>
<reference evidence="1 2" key="1">
    <citation type="submission" date="2019-05" db="EMBL/GenBank/DDBJ databases">
        <title>Chryseobacterium sp. isolated from King George Island, maritime Antarctica.</title>
        <authorList>
            <person name="Peng X."/>
        </authorList>
    </citation>
    <scope>NUCLEOTIDE SEQUENCE [LARGE SCALE GENOMIC DNA]</scope>
    <source>
        <strain evidence="1 2">7-3A</strain>
    </source>
</reference>
<evidence type="ECO:0000313" key="2">
    <source>
        <dbReference type="Proteomes" id="UP000594195"/>
    </source>
</evidence>
<gene>
    <name evidence="1" type="ORF">Q73A0000_04205</name>
</gene>
<dbReference type="KEGG" id="kfa:Q73A0000_04205"/>
<dbReference type="EMBL" id="CP040442">
    <property type="protein sequence ID" value="QOW09624.1"/>
    <property type="molecule type" value="Genomic_DNA"/>
</dbReference>
<evidence type="ECO:0000313" key="1">
    <source>
        <dbReference type="EMBL" id="QOW09624.1"/>
    </source>
</evidence>
<sequence length="107" mass="12945">MVGQIIYSAYFISQLDHLAKILYIKQYFSYLEDVDNYIDEIYDVIENNIENSISQNAPEPFRKFGKYFLSYKVNKHAYWYVFFDQKDNHFIINHILNNHSQDFPELS</sequence>